<sequence length="198" mass="21971">MPPKRRSRVNSRMSYVEDIKMGRLQANGTTNFQLSDFTFTDRRRPFRIDRVRYQIVADKKPIAFNMRFYGPQSSADSVVSFGLAFAEGIPVKGTFTNTCKLFYPSGTANATILFAIDCPQQFGTDDSTGSAIVQARFIMGPEEYPDAYSDHVVQPVPRCDPVFRPNSPESSTGSWSLPESLTLAPQEIGVPVPTAEVD</sequence>
<dbReference type="Pfam" id="PF06184">
    <property type="entry name" value="Potex_coat"/>
    <property type="match status" value="1"/>
</dbReference>
<reference evidence="3" key="1">
    <citation type="submission" date="2015-12" db="EMBL/GenBank/DDBJ databases">
        <title>De novo transcriptome assembly of four potential Pierce s Disease insect vectors from Arizona vineyards.</title>
        <authorList>
            <person name="Tassone E.E."/>
        </authorList>
    </citation>
    <scope>NUCLEOTIDE SEQUENCE</scope>
</reference>
<dbReference type="EMBL" id="GEDC01009677">
    <property type="protein sequence ID" value="JAS27621.1"/>
    <property type="molecule type" value="Transcribed_RNA"/>
</dbReference>
<dbReference type="SUPFAM" id="SSF88650">
    <property type="entry name" value="Satellite viruses"/>
    <property type="match status" value="1"/>
</dbReference>
<accession>A0A1B6DPM6</accession>
<organism evidence="3">
    <name type="scientific">Clastoptera arizonana</name>
    <name type="common">Arizona spittle bug</name>
    <dbReference type="NCBI Taxonomy" id="38151"/>
    <lineage>
        <taxon>Eukaryota</taxon>
        <taxon>Metazoa</taxon>
        <taxon>Ecdysozoa</taxon>
        <taxon>Arthropoda</taxon>
        <taxon>Hexapoda</taxon>
        <taxon>Insecta</taxon>
        <taxon>Pterygota</taxon>
        <taxon>Neoptera</taxon>
        <taxon>Paraneoptera</taxon>
        <taxon>Hemiptera</taxon>
        <taxon>Auchenorrhyncha</taxon>
        <taxon>Cercopoidea</taxon>
        <taxon>Clastopteridae</taxon>
        <taxon>Clastoptera</taxon>
    </lineage>
</organism>
<dbReference type="InterPro" id="IPR037164">
    <property type="entry name" value="Satellite_virus_coat_sf"/>
</dbReference>
<comment type="subcellular location">
    <subcellularLocation>
        <location evidence="1">Virion</location>
    </subcellularLocation>
</comment>
<feature type="compositionally biased region" description="Polar residues" evidence="2">
    <location>
        <begin position="167"/>
        <end position="179"/>
    </location>
</feature>
<dbReference type="GO" id="GO:0005198">
    <property type="term" value="F:structural molecule activity"/>
    <property type="evidence" value="ECO:0007669"/>
    <property type="project" value="InterPro"/>
</dbReference>
<dbReference type="AlphaFoldDB" id="A0A1B6DPM6"/>
<protein>
    <submittedName>
        <fullName evidence="3">Uncharacterized protein</fullName>
    </submittedName>
</protein>
<evidence type="ECO:0000256" key="1">
    <source>
        <dbReference type="ARBA" id="ARBA00004328"/>
    </source>
</evidence>
<proteinExistence type="predicted"/>
<evidence type="ECO:0000256" key="2">
    <source>
        <dbReference type="SAM" id="MobiDB-lite"/>
    </source>
</evidence>
<evidence type="ECO:0000313" key="3">
    <source>
        <dbReference type="EMBL" id="JAS27621.1"/>
    </source>
</evidence>
<name>A0A1B6DPM6_9HEMI</name>
<gene>
    <name evidence="3" type="ORF">g.7661</name>
</gene>
<feature type="region of interest" description="Disordered" evidence="2">
    <location>
        <begin position="163"/>
        <end position="198"/>
    </location>
</feature>
<dbReference type="InterPro" id="IPR010392">
    <property type="entry name" value="Satellite_virus_coat"/>
</dbReference>